<name>A0ABR3KNC8_TRISP</name>
<evidence type="ECO:0000313" key="3">
    <source>
        <dbReference type="Proteomes" id="UP001558632"/>
    </source>
</evidence>
<proteinExistence type="predicted"/>
<evidence type="ECO:0000256" key="1">
    <source>
        <dbReference type="SAM" id="MobiDB-lite"/>
    </source>
</evidence>
<feature type="compositionally biased region" description="Acidic residues" evidence="1">
    <location>
        <begin position="94"/>
        <end position="104"/>
    </location>
</feature>
<dbReference type="Proteomes" id="UP001558632">
    <property type="component" value="Unassembled WGS sequence"/>
</dbReference>
<accession>A0ABR3KNC8</accession>
<sequence length="166" mass="19293">MSNLSHFESRFQIEFVTDWIILRFVIKTMVKITHIWKRRTCALPSKRSATQENNEKMERTGNHQETFNEVAWKKLKLDDDQLKDCEKQVKPNADIEETSQDEQAMETNAENNDSNSVIGNESELMMVSGSRQRSMLDEEKKGRQMEMNSPVAVTMHKLGNIISEKL</sequence>
<dbReference type="EMBL" id="JBEUSY010000220">
    <property type="protein sequence ID" value="KAL1242165.1"/>
    <property type="molecule type" value="Genomic_DNA"/>
</dbReference>
<feature type="region of interest" description="Disordered" evidence="1">
    <location>
        <begin position="88"/>
        <end position="116"/>
    </location>
</feature>
<feature type="compositionally biased region" description="Polar residues" evidence="1">
    <location>
        <begin position="105"/>
        <end position="116"/>
    </location>
</feature>
<reference evidence="2 3" key="1">
    <citation type="submission" date="2024-07" db="EMBL/GenBank/DDBJ databases">
        <title>Enhanced genomic and transcriptomic resources for Trichinella pseudospiralis and T. spiralis underpin the discovery of pronounced molecular differences between stages and species.</title>
        <authorList>
            <person name="Pasi K.K."/>
            <person name="La Rosa G."/>
            <person name="Gomez-Morales M.A."/>
            <person name="Tosini F."/>
            <person name="Sumanam S."/>
            <person name="Young N.D."/>
            <person name="Chang B.C."/>
            <person name="Robin G.B."/>
        </authorList>
    </citation>
    <scope>NUCLEOTIDE SEQUENCE [LARGE SCALE GENOMIC DNA]</scope>
    <source>
        <strain evidence="2">ISS534</strain>
    </source>
</reference>
<comment type="caution">
    <text evidence="2">The sequence shown here is derived from an EMBL/GenBank/DDBJ whole genome shotgun (WGS) entry which is preliminary data.</text>
</comment>
<evidence type="ECO:0000313" key="2">
    <source>
        <dbReference type="EMBL" id="KAL1242165.1"/>
    </source>
</evidence>
<keyword evidence="3" id="KW-1185">Reference proteome</keyword>
<keyword evidence="2" id="KW-0808">Transferase</keyword>
<keyword evidence="2" id="KW-0418">Kinase</keyword>
<dbReference type="GO" id="GO:0016301">
    <property type="term" value="F:kinase activity"/>
    <property type="evidence" value="ECO:0007669"/>
    <property type="project" value="UniProtKB-KW"/>
</dbReference>
<organism evidence="2 3">
    <name type="scientific">Trichinella spiralis</name>
    <name type="common">Trichina worm</name>
    <dbReference type="NCBI Taxonomy" id="6334"/>
    <lineage>
        <taxon>Eukaryota</taxon>
        <taxon>Metazoa</taxon>
        <taxon>Ecdysozoa</taxon>
        <taxon>Nematoda</taxon>
        <taxon>Enoplea</taxon>
        <taxon>Dorylaimia</taxon>
        <taxon>Trichinellida</taxon>
        <taxon>Trichinellidae</taxon>
        <taxon>Trichinella</taxon>
    </lineage>
</organism>
<gene>
    <name evidence="2" type="ORF">TSPI_09700</name>
</gene>
<protein>
    <submittedName>
        <fullName evidence="2">Serine/threonine-protein kinase</fullName>
    </submittedName>
</protein>